<evidence type="ECO:0000313" key="9">
    <source>
        <dbReference type="EMBL" id="ODV59202.1"/>
    </source>
</evidence>
<dbReference type="InterPro" id="IPR019927">
    <property type="entry name" value="Ribosomal_uL3_bac/org-type"/>
</dbReference>
<dbReference type="SUPFAM" id="SSF50447">
    <property type="entry name" value="Translation proteins"/>
    <property type="match status" value="1"/>
</dbReference>
<keyword evidence="6 8" id="KW-0687">Ribonucleoprotein</keyword>
<dbReference type="GO" id="GO:0005762">
    <property type="term" value="C:mitochondrial large ribosomal subunit"/>
    <property type="evidence" value="ECO:0007669"/>
    <property type="project" value="EnsemblFungi"/>
</dbReference>
<evidence type="ECO:0000256" key="2">
    <source>
        <dbReference type="ARBA" id="ARBA00006540"/>
    </source>
</evidence>
<name>A0A1D2VCB7_9ASCO</name>
<dbReference type="GO" id="GO:0003735">
    <property type="term" value="F:structural constituent of ribosome"/>
    <property type="evidence" value="ECO:0007669"/>
    <property type="project" value="EnsemblFungi"/>
</dbReference>
<dbReference type="InParanoid" id="A0A1D2VCB7"/>
<dbReference type="EMBL" id="KV454487">
    <property type="protein sequence ID" value="ODV59202.1"/>
    <property type="molecule type" value="Genomic_DNA"/>
</dbReference>
<evidence type="ECO:0000256" key="1">
    <source>
        <dbReference type="ARBA" id="ARBA00004173"/>
    </source>
</evidence>
<dbReference type="Pfam" id="PF00297">
    <property type="entry name" value="Ribosomal_L3"/>
    <property type="match status" value="1"/>
</dbReference>
<keyword evidence="10" id="KW-1185">Reference proteome</keyword>
<keyword evidence="5" id="KW-0496">Mitochondrion</keyword>
<gene>
    <name evidence="9" type="ORF">ASCRUDRAFT_77285</name>
</gene>
<dbReference type="Gene3D" id="3.30.160.810">
    <property type="match status" value="1"/>
</dbReference>
<dbReference type="PROSITE" id="PS00474">
    <property type="entry name" value="RIBOSOMAL_L3"/>
    <property type="match status" value="1"/>
</dbReference>
<reference evidence="10" key="1">
    <citation type="submission" date="2016-05" db="EMBL/GenBank/DDBJ databases">
        <title>Comparative genomics of biotechnologically important yeasts.</title>
        <authorList>
            <consortium name="DOE Joint Genome Institute"/>
            <person name="Riley R."/>
            <person name="Haridas S."/>
            <person name="Wolfe K.H."/>
            <person name="Lopes M.R."/>
            <person name="Hittinger C.T."/>
            <person name="Goker M."/>
            <person name="Salamov A."/>
            <person name="Wisecaver J."/>
            <person name="Long T.M."/>
            <person name="Aerts A.L."/>
            <person name="Barry K."/>
            <person name="Choi C."/>
            <person name="Clum A."/>
            <person name="Coughlan A.Y."/>
            <person name="Deshpande S."/>
            <person name="Douglass A.P."/>
            <person name="Hanson S.J."/>
            <person name="Klenk H.-P."/>
            <person name="Labutti K."/>
            <person name="Lapidus A."/>
            <person name="Lindquist E."/>
            <person name="Lipzen A."/>
            <person name="Meier-Kolthoff J.P."/>
            <person name="Ohm R.A."/>
            <person name="Otillar R.P."/>
            <person name="Pangilinan J."/>
            <person name="Peng Y."/>
            <person name="Rokas A."/>
            <person name="Rosa C.A."/>
            <person name="Scheuner C."/>
            <person name="Sibirny A.A."/>
            <person name="Slot J.C."/>
            <person name="Stielow J.B."/>
            <person name="Sun H."/>
            <person name="Kurtzman C.P."/>
            <person name="Blackwell M."/>
            <person name="Grigoriev I.V."/>
            <person name="Jeffries T.W."/>
        </authorList>
    </citation>
    <scope>NUCLEOTIDE SEQUENCE [LARGE SCALE GENOMIC DNA]</scope>
    <source>
        <strain evidence="10">DSM 1968</strain>
    </source>
</reference>
<protein>
    <recommendedName>
        <fullName evidence="7">Large ribosomal subunit protein uL3m</fullName>
    </recommendedName>
</protein>
<dbReference type="Proteomes" id="UP000095038">
    <property type="component" value="Unassembled WGS sequence"/>
</dbReference>
<comment type="subcellular location">
    <subcellularLocation>
        <location evidence="1">Mitochondrion</location>
    </subcellularLocation>
</comment>
<evidence type="ECO:0000256" key="3">
    <source>
        <dbReference type="ARBA" id="ARBA00022946"/>
    </source>
</evidence>
<evidence type="ECO:0000313" key="10">
    <source>
        <dbReference type="Proteomes" id="UP000095038"/>
    </source>
</evidence>
<proteinExistence type="inferred from homology"/>
<dbReference type="FunFam" id="3.30.160.810:FF:000001">
    <property type="entry name" value="50S ribosomal protein L3"/>
    <property type="match status" value="1"/>
</dbReference>
<dbReference type="GO" id="GO:0006412">
    <property type="term" value="P:translation"/>
    <property type="evidence" value="ECO:0007669"/>
    <property type="project" value="InterPro"/>
</dbReference>
<dbReference type="HAMAP" id="MF_01325_B">
    <property type="entry name" value="Ribosomal_uL3_B"/>
    <property type="match status" value="1"/>
</dbReference>
<evidence type="ECO:0000256" key="5">
    <source>
        <dbReference type="ARBA" id="ARBA00023128"/>
    </source>
</evidence>
<dbReference type="OrthoDB" id="274683at2759"/>
<dbReference type="InterPro" id="IPR009000">
    <property type="entry name" value="Transl_B-barrel_sf"/>
</dbReference>
<dbReference type="InterPro" id="IPR000597">
    <property type="entry name" value="Ribosomal_uL3"/>
</dbReference>
<organism evidence="9 10">
    <name type="scientific">Ascoidea rubescens DSM 1968</name>
    <dbReference type="NCBI Taxonomy" id="1344418"/>
    <lineage>
        <taxon>Eukaryota</taxon>
        <taxon>Fungi</taxon>
        <taxon>Dikarya</taxon>
        <taxon>Ascomycota</taxon>
        <taxon>Saccharomycotina</taxon>
        <taxon>Saccharomycetes</taxon>
        <taxon>Ascoideaceae</taxon>
        <taxon>Ascoidea</taxon>
    </lineage>
</organism>
<keyword evidence="3" id="KW-0809">Transit peptide</keyword>
<dbReference type="InterPro" id="IPR019926">
    <property type="entry name" value="Ribosomal_uL3_CS"/>
</dbReference>
<dbReference type="NCBIfam" id="TIGR03625">
    <property type="entry name" value="L3_bact"/>
    <property type="match status" value="1"/>
</dbReference>
<evidence type="ECO:0000256" key="7">
    <source>
        <dbReference type="ARBA" id="ARBA00035209"/>
    </source>
</evidence>
<accession>A0A1D2VCB7</accession>
<dbReference type="FunCoup" id="A0A1D2VCB7">
    <property type="interactions" value="874"/>
</dbReference>
<evidence type="ECO:0000256" key="8">
    <source>
        <dbReference type="RuleBase" id="RU003905"/>
    </source>
</evidence>
<dbReference type="AlphaFoldDB" id="A0A1D2VCB7"/>
<comment type="similarity">
    <text evidence="2 8">Belongs to the universal ribosomal protein uL3 family.</text>
</comment>
<dbReference type="RefSeq" id="XP_020045509.1">
    <property type="nucleotide sequence ID" value="XM_020193802.1"/>
</dbReference>
<keyword evidence="4 8" id="KW-0689">Ribosomal protein</keyword>
<evidence type="ECO:0000256" key="6">
    <source>
        <dbReference type="ARBA" id="ARBA00023274"/>
    </source>
</evidence>
<dbReference type="GeneID" id="30967438"/>
<evidence type="ECO:0000256" key="4">
    <source>
        <dbReference type="ARBA" id="ARBA00022980"/>
    </source>
</evidence>
<dbReference type="Gene3D" id="2.40.30.10">
    <property type="entry name" value="Translation factors"/>
    <property type="match status" value="1"/>
</dbReference>
<dbReference type="PANTHER" id="PTHR11229">
    <property type="entry name" value="50S RIBOSOMAL PROTEIN L3"/>
    <property type="match status" value="1"/>
</dbReference>
<dbReference type="PANTHER" id="PTHR11229:SF8">
    <property type="entry name" value="LARGE RIBOSOMAL SUBUNIT PROTEIN UL3M"/>
    <property type="match status" value="1"/>
</dbReference>
<dbReference type="STRING" id="1344418.A0A1D2VCB7"/>
<dbReference type="FunFam" id="2.40.30.10:FF:000004">
    <property type="entry name" value="50S ribosomal protein L3"/>
    <property type="match status" value="1"/>
</dbReference>
<sequence>MMNISIWRPLLLNSKSAPVISTFIRHGASLTAIGAVDNTPPRNEVRLPEHSAERARLRKLLPLRPGLIGVKKGMVPFFTETGERIGCTLLEINAVEVLHNKTAKVDGYYAVQLGYGIQKVKKVTRQLLGHCSKAGVSPKMKICEFQVLNEKGLVPVGSELKADHFKKGDFVDLIGITRGKGFQGVMKRFGFGGGGASHGVSKAHRTGGSYGQCQDPGRVLPGKKMPGRMGGNQRTVRNSQVVEVNAERGYILVKGGVPGSDGGYIKIRDSIKELSNKKNYKTNYPHMV</sequence>